<dbReference type="AlphaFoldDB" id="A0A6P2Q9L5"/>
<reference evidence="2 3" key="1">
    <citation type="submission" date="2019-09" db="EMBL/GenBank/DDBJ databases">
        <authorList>
            <person name="Depoorter E."/>
        </authorList>
    </citation>
    <scope>NUCLEOTIDE SEQUENCE [LARGE SCALE GENOMIC DNA]</scope>
    <source>
        <strain evidence="2">LMG 13014</strain>
    </source>
</reference>
<organism evidence="2 3">
    <name type="scientific">Burkholderia aenigmatica</name>
    <dbReference type="NCBI Taxonomy" id="2015348"/>
    <lineage>
        <taxon>Bacteria</taxon>
        <taxon>Pseudomonadati</taxon>
        <taxon>Pseudomonadota</taxon>
        <taxon>Betaproteobacteria</taxon>
        <taxon>Burkholderiales</taxon>
        <taxon>Burkholderiaceae</taxon>
        <taxon>Burkholderia</taxon>
        <taxon>Burkholderia cepacia complex</taxon>
    </lineage>
</organism>
<name>A0A6P2Q9L5_9BURK</name>
<proteinExistence type="predicted"/>
<gene>
    <name evidence="2" type="ORF">BLA13014_05456</name>
</gene>
<sequence>MSPFNDPTEFAQTTAMFSAAPCDHRFDAAFAQSLTMRIGIVTTIGIDDLGSLKWSAARATDRGNRVDERQQLGDVVAVRACQDGADGNAIGVYEDVVFGTGSRAIRGVRASFSPAPTARTDEESTAAYERSICPASRNLSSSSSCSRSHTPALRQSFSRRQQVAPEPKPNTVGRWFHRSPVFNTNRMPFNAARSDTRGRPGCPLRRGLGGGSNGSISVHNSSSIIGASIPWVPLFRHPRLTAYRESKQPPQGFLNWPLKYEEGLRHQDTGR</sequence>
<feature type="region of interest" description="Disordered" evidence="1">
    <location>
        <begin position="136"/>
        <end position="176"/>
    </location>
</feature>
<evidence type="ECO:0000313" key="2">
    <source>
        <dbReference type="EMBL" id="VWC15965.1"/>
    </source>
</evidence>
<feature type="compositionally biased region" description="Low complexity" evidence="1">
    <location>
        <begin position="136"/>
        <end position="148"/>
    </location>
</feature>
<evidence type="ECO:0000313" key="3">
    <source>
        <dbReference type="Proteomes" id="UP000494261"/>
    </source>
</evidence>
<accession>A0A6P2Q9L5</accession>
<protein>
    <submittedName>
        <fullName evidence="2">Transposase Tn3 family protein</fullName>
    </submittedName>
</protein>
<dbReference type="EMBL" id="CABVQC010000045">
    <property type="protein sequence ID" value="VWC15965.1"/>
    <property type="molecule type" value="Genomic_DNA"/>
</dbReference>
<evidence type="ECO:0000256" key="1">
    <source>
        <dbReference type="SAM" id="MobiDB-lite"/>
    </source>
</evidence>
<dbReference type="Proteomes" id="UP000494261">
    <property type="component" value="Unassembled WGS sequence"/>
</dbReference>